<dbReference type="STRING" id="188477.A0A3S1B5J6"/>
<dbReference type="InterPro" id="IPR000219">
    <property type="entry name" value="DH_dom"/>
</dbReference>
<organism evidence="3 4">
    <name type="scientific">Elysia chlorotica</name>
    <name type="common">Eastern emerald elysia</name>
    <name type="synonym">Sea slug</name>
    <dbReference type="NCBI Taxonomy" id="188477"/>
    <lineage>
        <taxon>Eukaryota</taxon>
        <taxon>Metazoa</taxon>
        <taxon>Spiralia</taxon>
        <taxon>Lophotrochozoa</taxon>
        <taxon>Mollusca</taxon>
        <taxon>Gastropoda</taxon>
        <taxon>Heterobranchia</taxon>
        <taxon>Euthyneura</taxon>
        <taxon>Panpulmonata</taxon>
        <taxon>Sacoglossa</taxon>
        <taxon>Placobranchoidea</taxon>
        <taxon>Plakobranchidae</taxon>
        <taxon>Elysia</taxon>
    </lineage>
</organism>
<dbReference type="EMBL" id="RQTK01000739">
    <property type="protein sequence ID" value="RUS75478.1"/>
    <property type="molecule type" value="Genomic_DNA"/>
</dbReference>
<evidence type="ECO:0000313" key="3">
    <source>
        <dbReference type="EMBL" id="RUS75478.1"/>
    </source>
</evidence>
<dbReference type="GO" id="GO:0005085">
    <property type="term" value="F:guanyl-nucleotide exchange factor activity"/>
    <property type="evidence" value="ECO:0007669"/>
    <property type="project" value="InterPro"/>
</dbReference>
<feature type="compositionally biased region" description="Basic and acidic residues" evidence="1">
    <location>
        <begin position="569"/>
        <end position="579"/>
    </location>
</feature>
<accession>A0A3S1B5J6</accession>
<sequence length="758" mass="85080">MTKCVKLGWFLPYTPADNEYGAWKRHYVACIHTLDYHISGGRSASLDRAIKSRHSRPNSPLKSGRLSRADSRRLMDIRPPWQGPDFKPKDLIKTNQATLGDLNPNDPVRPKSDLVLHNKFGIKRSVPETTLASKSLDFEIGNESSNRREKHRMLLAGEDYHLPRANKATLRDHLETANQQERRLYDMVNTDWMPPTASVMKSFRPAALNTRSAQIGGNFTSTNPRVIIISSRVPAADILLDAVLFGVLPVVYEYEGTTAQSIVQQVETVLEGRNAQSIGLFCHNDEPGELKLAHGCSVNLVSLADPEDDQPRNFFEALANHILPVEMGGQFDIFVPLAASEEGMEMLVQLSVLTSMQFSSPTGLVGTFNHVNSEWLIPYENNKAPPAMYFCQGKLNVWSNVAEQAQEALTETRAYMEPYFDRVHRTISAQLTGQLVFDVLAQTDIVGVSNITDVLKDGLLALGETTTTQPLKFLGRYLLERAGIATENMGLTTKPVLGLSQHLDQNGEKEEGEDEYQNKENSEDEDERQDGAMTARTERTEEDGEGAGEQDEADEERGGREVADDDGEENIKDSAQEKHKTQRMMPQDGREESPMLDLSLRFGTMRANKSQRLTSEQFAEHPEKRTPVAFEILSSETEYMRTLKAVQDVYVKPLKSALASNRSIISAQNVQIIFTDIMSIYKISRELEEDLRNRLADWDAATSCLGDVFVRFNRKLKAYTNFTNNYEVILRAVSVAKNKLHHSGPSFNVMSVCRKLEC</sequence>
<gene>
    <name evidence="3" type="ORF">EGW08_016762</name>
</gene>
<feature type="compositionally biased region" description="Acidic residues" evidence="1">
    <location>
        <begin position="540"/>
        <end position="555"/>
    </location>
</feature>
<dbReference type="InterPro" id="IPR025592">
    <property type="entry name" value="DUF4347"/>
</dbReference>
<feature type="compositionally biased region" description="Basic and acidic residues" evidence="1">
    <location>
        <begin position="67"/>
        <end position="76"/>
    </location>
</feature>
<dbReference type="AlphaFoldDB" id="A0A3S1B5J6"/>
<protein>
    <recommendedName>
        <fullName evidence="2">DH domain-containing protein</fullName>
    </recommendedName>
</protein>
<feature type="region of interest" description="Disordered" evidence="1">
    <location>
        <begin position="504"/>
        <end position="593"/>
    </location>
</feature>
<dbReference type="PANTHER" id="PTHR46857:SF2">
    <property type="entry name" value="F-BOX ONLY PROTEIN 16"/>
    <property type="match status" value="1"/>
</dbReference>
<dbReference type="Pfam" id="PF14252">
    <property type="entry name" value="DUF4347"/>
    <property type="match status" value="1"/>
</dbReference>
<name>A0A3S1B5J6_ELYCH</name>
<dbReference type="Gene3D" id="1.20.900.10">
    <property type="entry name" value="Dbl homology (DH) domain"/>
    <property type="match status" value="1"/>
</dbReference>
<evidence type="ECO:0000256" key="1">
    <source>
        <dbReference type="SAM" id="MobiDB-lite"/>
    </source>
</evidence>
<dbReference type="PANTHER" id="PTHR46857">
    <property type="entry name" value="EPITHELIAL CELL-TRANSFORMING SEQUENCE 2 ONCOGENE-LIKE"/>
    <property type="match status" value="1"/>
</dbReference>
<evidence type="ECO:0000259" key="2">
    <source>
        <dbReference type="PROSITE" id="PS50010"/>
    </source>
</evidence>
<dbReference type="InterPro" id="IPR052805">
    <property type="entry name" value="GEF_Ubiquitin-Prot_Reg"/>
</dbReference>
<dbReference type="SUPFAM" id="SSF48065">
    <property type="entry name" value="DBL homology domain (DH-domain)"/>
    <property type="match status" value="1"/>
</dbReference>
<proteinExistence type="predicted"/>
<dbReference type="Proteomes" id="UP000271974">
    <property type="component" value="Unassembled WGS sequence"/>
</dbReference>
<feature type="region of interest" description="Disordered" evidence="1">
    <location>
        <begin position="51"/>
        <end position="85"/>
    </location>
</feature>
<feature type="domain" description="DH" evidence="2">
    <location>
        <begin position="624"/>
        <end position="758"/>
    </location>
</feature>
<comment type="caution">
    <text evidence="3">The sequence shown here is derived from an EMBL/GenBank/DDBJ whole genome shotgun (WGS) entry which is preliminary data.</text>
</comment>
<dbReference type="InterPro" id="IPR035899">
    <property type="entry name" value="DBL_dom_sf"/>
</dbReference>
<keyword evidence="4" id="KW-1185">Reference proteome</keyword>
<dbReference type="OrthoDB" id="660555at2759"/>
<reference evidence="3 4" key="1">
    <citation type="submission" date="2019-01" db="EMBL/GenBank/DDBJ databases">
        <title>A draft genome assembly of the solar-powered sea slug Elysia chlorotica.</title>
        <authorList>
            <person name="Cai H."/>
            <person name="Li Q."/>
            <person name="Fang X."/>
            <person name="Li J."/>
            <person name="Curtis N.E."/>
            <person name="Altenburger A."/>
            <person name="Shibata T."/>
            <person name="Feng M."/>
            <person name="Maeda T."/>
            <person name="Schwartz J.A."/>
            <person name="Shigenobu S."/>
            <person name="Lundholm N."/>
            <person name="Nishiyama T."/>
            <person name="Yang H."/>
            <person name="Hasebe M."/>
            <person name="Li S."/>
            <person name="Pierce S.K."/>
            <person name="Wang J."/>
        </authorList>
    </citation>
    <scope>NUCLEOTIDE SEQUENCE [LARGE SCALE GENOMIC DNA]</scope>
    <source>
        <strain evidence="3">EC2010</strain>
        <tissue evidence="3">Whole organism of an adult</tissue>
    </source>
</reference>
<evidence type="ECO:0000313" key="4">
    <source>
        <dbReference type="Proteomes" id="UP000271974"/>
    </source>
</evidence>
<dbReference type="PROSITE" id="PS50010">
    <property type="entry name" value="DH_2"/>
    <property type="match status" value="1"/>
</dbReference>
<dbReference type="Pfam" id="PF00621">
    <property type="entry name" value="RhoGEF"/>
    <property type="match status" value="1"/>
</dbReference>